<name>A0AAV1I2B3_9CHLO</name>
<dbReference type="Pfam" id="PF13432">
    <property type="entry name" value="TPR_16"/>
    <property type="match status" value="2"/>
</dbReference>
<dbReference type="GO" id="GO:0016560">
    <property type="term" value="P:protein import into peroxisome matrix, docking"/>
    <property type="evidence" value="ECO:0007669"/>
    <property type="project" value="TreeGrafter"/>
</dbReference>
<dbReference type="InterPro" id="IPR011990">
    <property type="entry name" value="TPR-like_helical_dom_sf"/>
</dbReference>
<evidence type="ECO:0000256" key="1">
    <source>
        <dbReference type="ARBA" id="ARBA00004275"/>
    </source>
</evidence>
<dbReference type="AlphaFoldDB" id="A0AAV1I2B3"/>
<evidence type="ECO:0000256" key="7">
    <source>
        <dbReference type="ARBA" id="ARBA00023140"/>
    </source>
</evidence>
<dbReference type="SUPFAM" id="SSF48452">
    <property type="entry name" value="TPR-like"/>
    <property type="match status" value="1"/>
</dbReference>
<feature type="region of interest" description="Disordered" evidence="8">
    <location>
        <begin position="151"/>
        <end position="214"/>
    </location>
</feature>
<keyword evidence="4" id="KW-0963">Cytoplasm</keyword>
<organism evidence="9 10">
    <name type="scientific">Coccomyxa viridis</name>
    <dbReference type="NCBI Taxonomy" id="1274662"/>
    <lineage>
        <taxon>Eukaryota</taxon>
        <taxon>Viridiplantae</taxon>
        <taxon>Chlorophyta</taxon>
        <taxon>core chlorophytes</taxon>
        <taxon>Trebouxiophyceae</taxon>
        <taxon>Trebouxiophyceae incertae sedis</taxon>
        <taxon>Coccomyxaceae</taxon>
        <taxon>Coccomyxa</taxon>
    </lineage>
</organism>
<comment type="subcellular location">
    <subcellularLocation>
        <location evidence="2">Cytoplasm</location>
    </subcellularLocation>
    <subcellularLocation>
        <location evidence="1">Peroxisome</location>
    </subcellularLocation>
</comment>
<evidence type="ECO:0000256" key="3">
    <source>
        <dbReference type="ARBA" id="ARBA00005348"/>
    </source>
</evidence>
<evidence type="ECO:0000256" key="5">
    <source>
        <dbReference type="ARBA" id="ARBA00022737"/>
    </source>
</evidence>
<keyword evidence="7" id="KW-0576">Peroxisome</keyword>
<reference evidence="9 10" key="1">
    <citation type="submission" date="2023-10" db="EMBL/GenBank/DDBJ databases">
        <authorList>
            <person name="Maclean D."/>
            <person name="Macfadyen A."/>
        </authorList>
    </citation>
    <scope>NUCLEOTIDE SEQUENCE [LARGE SCALE GENOMIC DNA]</scope>
</reference>
<evidence type="ECO:0000256" key="2">
    <source>
        <dbReference type="ARBA" id="ARBA00004496"/>
    </source>
</evidence>
<evidence type="ECO:0000313" key="10">
    <source>
        <dbReference type="Proteomes" id="UP001314263"/>
    </source>
</evidence>
<dbReference type="PANTHER" id="PTHR10130:SF0">
    <property type="entry name" value="GH08708P"/>
    <property type="match status" value="1"/>
</dbReference>
<feature type="compositionally biased region" description="Polar residues" evidence="8">
    <location>
        <begin position="157"/>
        <end position="174"/>
    </location>
</feature>
<comment type="similarity">
    <text evidence="3">Belongs to the peroxisomal targeting signal receptor family.</text>
</comment>
<evidence type="ECO:0000256" key="4">
    <source>
        <dbReference type="ARBA" id="ARBA00022490"/>
    </source>
</evidence>
<dbReference type="Proteomes" id="UP001314263">
    <property type="component" value="Unassembled WGS sequence"/>
</dbReference>
<gene>
    <name evidence="9" type="ORF">CVIRNUC_003188</name>
</gene>
<evidence type="ECO:0000313" key="9">
    <source>
        <dbReference type="EMBL" id="CAK0764733.1"/>
    </source>
</evidence>
<feature type="region of interest" description="Disordered" evidence="8">
    <location>
        <begin position="1"/>
        <end position="26"/>
    </location>
</feature>
<dbReference type="EMBL" id="CAUYUE010000004">
    <property type="protein sequence ID" value="CAK0764733.1"/>
    <property type="molecule type" value="Genomic_DNA"/>
</dbReference>
<dbReference type="SMART" id="SM00028">
    <property type="entry name" value="TPR"/>
    <property type="match status" value="3"/>
</dbReference>
<proteinExistence type="inferred from homology"/>
<dbReference type="PANTHER" id="PTHR10130">
    <property type="entry name" value="PEROXISOMAL TARGETING SIGNAL 1 RECEPTOR PEX5"/>
    <property type="match status" value="1"/>
</dbReference>
<dbReference type="Gene3D" id="1.25.40.10">
    <property type="entry name" value="Tetratricopeptide repeat domain"/>
    <property type="match status" value="1"/>
</dbReference>
<sequence length="587" mass="62588">MDSLRDLVAAPGCAPDQGPSQSNPLARLADGLFRGSRKQDLAVVSPVSELSFSAEAQAKISSRASVVTRHVFPEAPPEFQEQQTQQLIQSISAGQGSSWQADQKYSQFLQGRPPAHSAQTAQPHAWAEEFGSHAAAQPPLHASNWAREFQEHKRGPQVQQGSSAWVQQFDQAHSSHPGAQRPPVATGQPGSWTDEYAQSSSLQPPLQGPSPATGAAWAEQYTASSAPGAAWAQEFTEAKDEQGQQLTPEQLKALKGPSRDDPAENVGAASWVAQYNEELAAPSRNATEYDMQALEASCWLTPVADNPYCSHLLPLQAAQQLERERRPAAAALAYEAAARAAPTNREAWWHLGRLRMDLGEFRTAVGPLKHALKGWPTHPANPQAWRALVQAALGAGQKEAASGALSRWLEALSGRPDAAVDLGSGGAAPVTETEAVLRKRTAQNGNDPLAWEMLGYMHTLRGNDAAATEALGKCVVSSRGHDTTALCLLGDSLSRQEQHAEAERVFKAAVIPGGPVRALVGLAKSQSGQGKSQEAAASYCRAIEVCPDAGRLWDSLSILLTVLGNFEHADAAARHDPAALKSVMIRA</sequence>
<accession>A0AAV1I2B3</accession>
<protein>
    <recommendedName>
        <fullName evidence="11">Peroxin-5</fullName>
    </recommendedName>
</protein>
<comment type="caution">
    <text evidence="9">The sequence shown here is derived from an EMBL/GenBank/DDBJ whole genome shotgun (WGS) entry which is preliminary data.</text>
</comment>
<feature type="compositionally biased region" description="Low complexity" evidence="8">
    <location>
        <begin position="198"/>
        <end position="211"/>
    </location>
</feature>
<dbReference type="GO" id="GO:0005829">
    <property type="term" value="C:cytosol"/>
    <property type="evidence" value="ECO:0007669"/>
    <property type="project" value="TreeGrafter"/>
</dbReference>
<keyword evidence="5" id="KW-0677">Repeat</keyword>
<evidence type="ECO:0008006" key="11">
    <source>
        <dbReference type="Google" id="ProtNLM"/>
    </source>
</evidence>
<dbReference type="InterPro" id="IPR024111">
    <property type="entry name" value="PEX5/PEX5L"/>
</dbReference>
<evidence type="ECO:0000256" key="8">
    <source>
        <dbReference type="SAM" id="MobiDB-lite"/>
    </source>
</evidence>
<keyword evidence="6" id="KW-0802">TPR repeat</keyword>
<dbReference type="GO" id="GO:0005778">
    <property type="term" value="C:peroxisomal membrane"/>
    <property type="evidence" value="ECO:0007669"/>
    <property type="project" value="TreeGrafter"/>
</dbReference>
<evidence type="ECO:0000256" key="6">
    <source>
        <dbReference type="ARBA" id="ARBA00022803"/>
    </source>
</evidence>
<keyword evidence="10" id="KW-1185">Reference proteome</keyword>
<dbReference type="InterPro" id="IPR019734">
    <property type="entry name" value="TPR_rpt"/>
</dbReference>
<dbReference type="GO" id="GO:0005052">
    <property type="term" value="F:peroxisome matrix targeting signal-1 binding"/>
    <property type="evidence" value="ECO:0007669"/>
    <property type="project" value="TreeGrafter"/>
</dbReference>